<protein>
    <submittedName>
        <fullName evidence="3">Dynamin family protein</fullName>
    </submittedName>
</protein>
<dbReference type="Gene3D" id="3.40.50.300">
    <property type="entry name" value="P-loop containing nucleotide triphosphate hydrolases"/>
    <property type="match status" value="1"/>
</dbReference>
<feature type="coiled-coil region" evidence="1">
    <location>
        <begin position="523"/>
        <end position="561"/>
    </location>
</feature>
<organism evidence="3 4">
    <name type="scientific">Acidicapsa dinghuensis</name>
    <dbReference type="NCBI Taxonomy" id="2218256"/>
    <lineage>
        <taxon>Bacteria</taxon>
        <taxon>Pseudomonadati</taxon>
        <taxon>Acidobacteriota</taxon>
        <taxon>Terriglobia</taxon>
        <taxon>Terriglobales</taxon>
        <taxon>Acidobacteriaceae</taxon>
        <taxon>Acidicapsa</taxon>
    </lineage>
</organism>
<dbReference type="PANTHER" id="PTHR43681:SF1">
    <property type="entry name" value="SARCALUMENIN"/>
    <property type="match status" value="1"/>
</dbReference>
<evidence type="ECO:0000313" key="3">
    <source>
        <dbReference type="EMBL" id="MFC5862239.1"/>
    </source>
</evidence>
<dbReference type="SUPFAM" id="SSF52540">
    <property type="entry name" value="P-loop containing nucleoside triphosphate hydrolases"/>
    <property type="match status" value="1"/>
</dbReference>
<evidence type="ECO:0000259" key="2">
    <source>
        <dbReference type="Pfam" id="PF00350"/>
    </source>
</evidence>
<comment type="caution">
    <text evidence="3">The sequence shown here is derived from an EMBL/GenBank/DDBJ whole genome shotgun (WGS) entry which is preliminary data.</text>
</comment>
<sequence length="587" mass="65865">MQEYDSSSTLQDYGSVLPQKDLAMDGASRLLRLAELAQELGAEPVAEEARELAKRVSEGRFYVACIGQFKRGKSTLLNALVGYAVVPTGFIPVTAVPTVIRFGDQLQARVRMKDGSWRVIAMSDLKEYVTEELNPENRKAVEGAEVFVPSALLSSGMCFVDTPGLGSVFTGNTATTQAFIPHIDAALVVVGADPPIAGEELALVEAVGKQVQDLILVINKADRTSDAERAAAAKFTREILEKRLQRSIGEVFEISAVERIENRGPLRDWEKLLAGFHHLVEDSGRNLVRAACDRGLQRLSEQLLAIASEDRDALQRPIGESERRIALMKETIGEAERSMRELGFLFMAEQQRISDFFVDRRHRFVGSALAESQQEFDEELRSVHVGFGPSYRRRLMHFAQEVSRRRVTPWLKVEQEEGELQYRAVAARFVELGNSFLKKLTDAGLTELARMPHALDAEKGLRVRSRFTFEDFLGTADPPSPLRWLADVFLPLVGGRKLITNEARAFLEHLLETNTSRVQNDVLNRIQESRDRLEVEIRKLLHEISRVAEQALDRARKVREEGAPAVRSAIERLARIERDILALLSFR</sequence>
<reference evidence="4" key="1">
    <citation type="journal article" date="2019" name="Int. J. Syst. Evol. Microbiol.">
        <title>The Global Catalogue of Microorganisms (GCM) 10K type strain sequencing project: providing services to taxonomists for standard genome sequencing and annotation.</title>
        <authorList>
            <consortium name="The Broad Institute Genomics Platform"/>
            <consortium name="The Broad Institute Genome Sequencing Center for Infectious Disease"/>
            <person name="Wu L."/>
            <person name="Ma J."/>
        </authorList>
    </citation>
    <scope>NUCLEOTIDE SEQUENCE [LARGE SCALE GENOMIC DNA]</scope>
    <source>
        <strain evidence="4">JCM 4087</strain>
    </source>
</reference>
<evidence type="ECO:0000313" key="4">
    <source>
        <dbReference type="Proteomes" id="UP001596091"/>
    </source>
</evidence>
<evidence type="ECO:0000256" key="1">
    <source>
        <dbReference type="SAM" id="Coils"/>
    </source>
</evidence>
<dbReference type="EMBL" id="JBHSPH010000002">
    <property type="protein sequence ID" value="MFC5862239.1"/>
    <property type="molecule type" value="Genomic_DNA"/>
</dbReference>
<dbReference type="InterPro" id="IPR051943">
    <property type="entry name" value="TRAFAC_Dynamin-like_GTPase"/>
</dbReference>
<dbReference type="PANTHER" id="PTHR43681">
    <property type="entry name" value="TRANSMEMBRANE GTPASE FZO"/>
    <property type="match status" value="1"/>
</dbReference>
<dbReference type="CDD" id="cd09912">
    <property type="entry name" value="DLP_2"/>
    <property type="match status" value="1"/>
</dbReference>
<keyword evidence="1" id="KW-0175">Coiled coil</keyword>
<dbReference type="Proteomes" id="UP001596091">
    <property type="component" value="Unassembled WGS sequence"/>
</dbReference>
<accession>A0ABW1EE12</accession>
<dbReference type="RefSeq" id="WP_263338583.1">
    <property type="nucleotide sequence ID" value="NZ_JAGSYH010000004.1"/>
</dbReference>
<dbReference type="InterPro" id="IPR027417">
    <property type="entry name" value="P-loop_NTPase"/>
</dbReference>
<dbReference type="Pfam" id="PF00350">
    <property type="entry name" value="Dynamin_N"/>
    <property type="match status" value="1"/>
</dbReference>
<gene>
    <name evidence="3" type="ORF">ACFPT7_08035</name>
</gene>
<feature type="domain" description="Dynamin N-terminal" evidence="2">
    <location>
        <begin position="63"/>
        <end position="220"/>
    </location>
</feature>
<keyword evidence="4" id="KW-1185">Reference proteome</keyword>
<dbReference type="InterPro" id="IPR045063">
    <property type="entry name" value="Dynamin_N"/>
</dbReference>
<proteinExistence type="predicted"/>
<name>A0ABW1EE12_9BACT</name>